<protein>
    <recommendedName>
        <fullName evidence="1">CTLH domain-containing protein</fullName>
    </recommendedName>
</protein>
<evidence type="ECO:0000259" key="1">
    <source>
        <dbReference type="PROSITE" id="PS50897"/>
    </source>
</evidence>
<gene>
    <name evidence="2" type="ORF">SAY87_012580</name>
</gene>
<dbReference type="InterPro" id="IPR050618">
    <property type="entry name" value="Ubq-SigPath_Reg"/>
</dbReference>
<organism evidence="2 3">
    <name type="scientific">Trapa incisa</name>
    <dbReference type="NCBI Taxonomy" id="236973"/>
    <lineage>
        <taxon>Eukaryota</taxon>
        <taxon>Viridiplantae</taxon>
        <taxon>Streptophyta</taxon>
        <taxon>Embryophyta</taxon>
        <taxon>Tracheophyta</taxon>
        <taxon>Spermatophyta</taxon>
        <taxon>Magnoliopsida</taxon>
        <taxon>eudicotyledons</taxon>
        <taxon>Gunneridae</taxon>
        <taxon>Pentapetalae</taxon>
        <taxon>rosids</taxon>
        <taxon>malvids</taxon>
        <taxon>Myrtales</taxon>
        <taxon>Lythraceae</taxon>
        <taxon>Trapa</taxon>
    </lineage>
</organism>
<name>A0AAN7GSY3_9MYRT</name>
<dbReference type="Pfam" id="PF10607">
    <property type="entry name" value="CTLH"/>
    <property type="match status" value="1"/>
</dbReference>
<dbReference type="PROSITE" id="PS50897">
    <property type="entry name" value="CTLH"/>
    <property type="match status" value="1"/>
</dbReference>
<sequence length="195" mass="22476">MTGNNEIQCIVLSYLVHNCFGETVESFTSCTGLRLPANCLQDMEKRKRIFRFAIEGKALKAIELTEELTLDLLEKNTDLHFELLSLHYVDLLCCRKCTEAFEFAQSKLAPFGKDFMALLAYEEPEESPMFHLLSLDHRQHVADSLNRAIIAHANLWSHSAMERLIQQTTVVRQFLNQEQGKEALSSFWLQDFMKS</sequence>
<dbReference type="Proteomes" id="UP001345219">
    <property type="component" value="Chromosome 10"/>
</dbReference>
<proteinExistence type="predicted"/>
<evidence type="ECO:0000313" key="2">
    <source>
        <dbReference type="EMBL" id="KAK4746268.1"/>
    </source>
</evidence>
<evidence type="ECO:0000313" key="3">
    <source>
        <dbReference type="Proteomes" id="UP001345219"/>
    </source>
</evidence>
<dbReference type="SMART" id="SM00668">
    <property type="entry name" value="CTLH"/>
    <property type="match status" value="1"/>
</dbReference>
<dbReference type="EMBL" id="JAXIOK010000021">
    <property type="protein sequence ID" value="KAK4746268.1"/>
    <property type="molecule type" value="Genomic_DNA"/>
</dbReference>
<dbReference type="AlphaFoldDB" id="A0AAN7GSY3"/>
<dbReference type="InterPro" id="IPR006595">
    <property type="entry name" value="CTLH_C"/>
</dbReference>
<feature type="domain" description="CTLH" evidence="1">
    <location>
        <begin position="55"/>
        <end position="99"/>
    </location>
</feature>
<accession>A0AAN7GSY3</accession>
<dbReference type="SMART" id="SM00757">
    <property type="entry name" value="CRA"/>
    <property type="match status" value="1"/>
</dbReference>
<reference evidence="2 3" key="1">
    <citation type="journal article" date="2023" name="Hortic Res">
        <title>Pangenome of water caltrop reveals structural variations and asymmetric subgenome divergence after allopolyploidization.</title>
        <authorList>
            <person name="Zhang X."/>
            <person name="Chen Y."/>
            <person name="Wang L."/>
            <person name="Yuan Y."/>
            <person name="Fang M."/>
            <person name="Shi L."/>
            <person name="Lu R."/>
            <person name="Comes H.P."/>
            <person name="Ma Y."/>
            <person name="Chen Y."/>
            <person name="Huang G."/>
            <person name="Zhou Y."/>
            <person name="Zheng Z."/>
            <person name="Qiu Y."/>
        </authorList>
    </citation>
    <scope>NUCLEOTIDE SEQUENCE [LARGE SCALE GENOMIC DNA]</scope>
    <source>
        <tissue evidence="2">Roots</tissue>
    </source>
</reference>
<dbReference type="InterPro" id="IPR006594">
    <property type="entry name" value="LisH"/>
</dbReference>
<dbReference type="InterPro" id="IPR024964">
    <property type="entry name" value="CTLH/CRA"/>
</dbReference>
<dbReference type="PROSITE" id="PS50896">
    <property type="entry name" value="LISH"/>
    <property type="match status" value="1"/>
</dbReference>
<dbReference type="PANTHER" id="PTHR12864">
    <property type="entry name" value="RAN BINDING PROTEIN 9-RELATED"/>
    <property type="match status" value="1"/>
</dbReference>
<dbReference type="InterPro" id="IPR013144">
    <property type="entry name" value="CRA_dom"/>
</dbReference>
<keyword evidence="3" id="KW-1185">Reference proteome</keyword>
<comment type="caution">
    <text evidence="2">The sequence shown here is derived from an EMBL/GenBank/DDBJ whole genome shotgun (WGS) entry which is preliminary data.</text>
</comment>